<accession>A0A1S3FA23</accession>
<sequence length="416" mass="45093">MAASPTSAAARRTSEPSTTPVTLGSLQGDKDQSSSIFSGFSGLLALLLVITAFCILWNRNKWKKRKSPYLQVTDLPSLALPRPRQRAKNVYDLLPRQQDDLGRHQLRSSQVFSTESLLSRNADSPEHTLSQADEALQLDRAHIQAVGYTVGIYDNATVPQMCGHPAPSTYYINITASRDSSSMSSEESNDYVNVTTAESAAETLTSTNSLPENLFGLPSTQELEVTEERHAGHGDINDCPCFGAPRTEDSDPLNSEEDSSQTSDDYVNVTGLDLEDIQEILPWVAFQCCGDYENVPPAKPNGSQQQALEEVACALTDHREDHTTGPGTHSQLAMRNSLSPGYYIAFQPPTKRGNSQVTCGKKMSDVNSHDYENVLATDSECGNREPEGTLGYQAGKPHGVAYSAGSSATAKLNESP</sequence>
<evidence type="ECO:0000256" key="1">
    <source>
        <dbReference type="SAM" id="MobiDB-lite"/>
    </source>
</evidence>
<evidence type="ECO:0000256" key="2">
    <source>
        <dbReference type="SAM" id="Phobius"/>
    </source>
</evidence>
<dbReference type="Pfam" id="PF15681">
    <property type="entry name" value="LAX"/>
    <property type="match status" value="1"/>
</dbReference>
<evidence type="ECO:0000313" key="3">
    <source>
        <dbReference type="Proteomes" id="UP000081671"/>
    </source>
</evidence>
<dbReference type="STRING" id="10020.ENSDORP00000013753"/>
<dbReference type="KEGG" id="dord:105986504"/>
<feature type="compositionally biased region" description="Polar residues" evidence="1">
    <location>
        <begin position="15"/>
        <end position="25"/>
    </location>
</feature>
<dbReference type="GO" id="GO:0050851">
    <property type="term" value="P:antigen receptor-mediated signaling pathway"/>
    <property type="evidence" value="ECO:0007669"/>
    <property type="project" value="TreeGrafter"/>
</dbReference>
<keyword evidence="2 4" id="KW-0812">Transmembrane</keyword>
<gene>
    <name evidence="4 5" type="primary">Lax1</name>
</gene>
<dbReference type="RefSeq" id="XP_012872898.1">
    <property type="nucleotide sequence ID" value="XM_013017444.1"/>
</dbReference>
<dbReference type="GO" id="GO:0046649">
    <property type="term" value="P:lymphocyte activation"/>
    <property type="evidence" value="ECO:0007669"/>
    <property type="project" value="TreeGrafter"/>
</dbReference>
<dbReference type="CTD" id="54900"/>
<dbReference type="GO" id="GO:0050868">
    <property type="term" value="P:negative regulation of T cell activation"/>
    <property type="evidence" value="ECO:0007669"/>
    <property type="project" value="TreeGrafter"/>
</dbReference>
<dbReference type="Proteomes" id="UP000081671">
    <property type="component" value="Unplaced"/>
</dbReference>
<name>A0A1S3FA23_DIPOR</name>
<organism evidence="3 5">
    <name type="scientific">Dipodomys ordii</name>
    <name type="common">Ord's kangaroo rat</name>
    <dbReference type="NCBI Taxonomy" id="10020"/>
    <lineage>
        <taxon>Eukaryota</taxon>
        <taxon>Metazoa</taxon>
        <taxon>Chordata</taxon>
        <taxon>Craniata</taxon>
        <taxon>Vertebrata</taxon>
        <taxon>Euteleostomi</taxon>
        <taxon>Mammalia</taxon>
        <taxon>Eutheria</taxon>
        <taxon>Euarchontoglires</taxon>
        <taxon>Glires</taxon>
        <taxon>Rodentia</taxon>
        <taxon>Castorimorpha</taxon>
        <taxon>Heteromyidae</taxon>
        <taxon>Dipodomyinae</taxon>
        <taxon>Dipodomys</taxon>
    </lineage>
</organism>
<keyword evidence="3" id="KW-1185">Reference proteome</keyword>
<feature type="compositionally biased region" description="Acidic residues" evidence="1">
    <location>
        <begin position="250"/>
        <end position="259"/>
    </location>
</feature>
<protein>
    <submittedName>
        <fullName evidence="4 5">Lymphocyte transmembrane adapter 1</fullName>
    </submittedName>
</protein>
<dbReference type="RefSeq" id="XP_012872899.1">
    <property type="nucleotide sequence ID" value="XM_013017445.1"/>
</dbReference>
<keyword evidence="2" id="KW-1133">Transmembrane helix</keyword>
<feature type="transmembrane region" description="Helical" evidence="2">
    <location>
        <begin position="36"/>
        <end position="57"/>
    </location>
</feature>
<dbReference type="InterPro" id="IPR031393">
    <property type="entry name" value="LAX"/>
</dbReference>
<proteinExistence type="predicted"/>
<feature type="compositionally biased region" description="Low complexity" evidence="1">
    <location>
        <begin position="1"/>
        <end position="11"/>
    </location>
</feature>
<feature type="region of interest" description="Disordered" evidence="1">
    <location>
        <begin position="1"/>
        <end position="30"/>
    </location>
</feature>
<dbReference type="GO" id="GO:0035556">
    <property type="term" value="P:intracellular signal transduction"/>
    <property type="evidence" value="ECO:0007669"/>
    <property type="project" value="TreeGrafter"/>
</dbReference>
<dbReference type="AlphaFoldDB" id="A0A1S3FA23"/>
<dbReference type="PANTHER" id="PTHR24091:SF0">
    <property type="entry name" value="LYMPHOCYTE TRANSMEMBRANE ADAPTER 1"/>
    <property type="match status" value="1"/>
</dbReference>
<dbReference type="GO" id="GO:0005886">
    <property type="term" value="C:plasma membrane"/>
    <property type="evidence" value="ECO:0007669"/>
    <property type="project" value="TreeGrafter"/>
</dbReference>
<dbReference type="GO" id="GO:0006955">
    <property type="term" value="P:immune response"/>
    <property type="evidence" value="ECO:0007669"/>
    <property type="project" value="InterPro"/>
</dbReference>
<evidence type="ECO:0000313" key="4">
    <source>
        <dbReference type="RefSeq" id="XP_012872898.1"/>
    </source>
</evidence>
<feature type="region of interest" description="Disordered" evidence="1">
    <location>
        <begin position="232"/>
        <end position="264"/>
    </location>
</feature>
<evidence type="ECO:0000313" key="5">
    <source>
        <dbReference type="RefSeq" id="XP_012872899.1"/>
    </source>
</evidence>
<reference evidence="4 5" key="1">
    <citation type="submission" date="2025-04" db="UniProtKB">
        <authorList>
            <consortium name="RefSeq"/>
        </authorList>
    </citation>
    <scope>IDENTIFICATION</scope>
    <source>
        <tissue evidence="4 5">Kidney</tissue>
    </source>
</reference>
<dbReference type="OrthoDB" id="9449526at2759"/>
<dbReference type="GeneID" id="105986504"/>
<dbReference type="PANTHER" id="PTHR24091">
    <property type="entry name" value="LYMPHOCYTE TRANSMEMBRANE ADAPTER 1"/>
    <property type="match status" value="1"/>
</dbReference>
<keyword evidence="2" id="KW-0472">Membrane</keyword>